<evidence type="ECO:0000313" key="1">
    <source>
        <dbReference type="EMBL" id="GAA4453390.1"/>
    </source>
</evidence>
<comment type="caution">
    <text evidence="1">The sequence shown here is derived from an EMBL/GenBank/DDBJ whole genome shotgun (WGS) entry which is preliminary data.</text>
</comment>
<dbReference type="PANTHER" id="PTHR35866:SF1">
    <property type="entry name" value="YKGJ FAMILY CYSTEINE CLUSTER PROTEIN"/>
    <property type="match status" value="1"/>
</dbReference>
<dbReference type="InterPro" id="IPR005358">
    <property type="entry name" value="Puta_zinc/iron-chelating_dom"/>
</dbReference>
<organism evidence="1 2">
    <name type="scientific">Rurimicrobium arvi</name>
    <dbReference type="NCBI Taxonomy" id="2049916"/>
    <lineage>
        <taxon>Bacteria</taxon>
        <taxon>Pseudomonadati</taxon>
        <taxon>Bacteroidota</taxon>
        <taxon>Chitinophagia</taxon>
        <taxon>Chitinophagales</taxon>
        <taxon>Chitinophagaceae</taxon>
        <taxon>Rurimicrobium</taxon>
    </lineage>
</organism>
<name>A0ABP8MRQ5_9BACT</name>
<dbReference type="RefSeq" id="WP_344824428.1">
    <property type="nucleotide sequence ID" value="NZ_BAABEZ010000022.1"/>
</dbReference>
<proteinExistence type="predicted"/>
<keyword evidence="2" id="KW-1185">Reference proteome</keyword>
<dbReference type="EMBL" id="BAABEZ010000022">
    <property type="protein sequence ID" value="GAA4453390.1"/>
    <property type="molecule type" value="Genomic_DNA"/>
</dbReference>
<sequence>MSFDLSPNWQQQSAEQQKAFRRLLEKGNKNAILKRLPHLHEAAFEKVDCLSCAHCCKNYSPRFKQPDIKRLAKALRMKEGDFTQRYLRLDEENDYVVKSAPCPFLGEDNFCSVYEDRPSDCRRFPYTDEDVLLKRIPLTLKNATFCPAVYLVLNALQQELG</sequence>
<evidence type="ECO:0000313" key="2">
    <source>
        <dbReference type="Proteomes" id="UP001501410"/>
    </source>
</evidence>
<reference evidence="2" key="1">
    <citation type="journal article" date="2019" name="Int. J. Syst. Evol. Microbiol.">
        <title>The Global Catalogue of Microorganisms (GCM) 10K type strain sequencing project: providing services to taxonomists for standard genome sequencing and annotation.</title>
        <authorList>
            <consortium name="The Broad Institute Genomics Platform"/>
            <consortium name="The Broad Institute Genome Sequencing Center for Infectious Disease"/>
            <person name="Wu L."/>
            <person name="Ma J."/>
        </authorList>
    </citation>
    <scope>NUCLEOTIDE SEQUENCE [LARGE SCALE GENOMIC DNA]</scope>
    <source>
        <strain evidence="2">JCM 31921</strain>
    </source>
</reference>
<dbReference type="Proteomes" id="UP001501410">
    <property type="component" value="Unassembled WGS sequence"/>
</dbReference>
<dbReference type="PANTHER" id="PTHR35866">
    <property type="entry name" value="PUTATIVE-RELATED"/>
    <property type="match status" value="1"/>
</dbReference>
<gene>
    <name evidence="1" type="ORF">GCM10023092_13650</name>
</gene>
<protein>
    <submittedName>
        <fullName evidence="1">YkgJ family cysteine cluster protein</fullName>
    </submittedName>
</protein>
<dbReference type="Pfam" id="PF03692">
    <property type="entry name" value="CxxCxxCC"/>
    <property type="match status" value="1"/>
</dbReference>
<accession>A0ABP8MRQ5</accession>